<reference evidence="1" key="2">
    <citation type="submission" date="2020-09" db="EMBL/GenBank/DDBJ databases">
        <authorList>
            <person name="Sun Q."/>
            <person name="Zhou Y."/>
        </authorList>
    </citation>
    <scope>NUCLEOTIDE SEQUENCE</scope>
    <source>
        <strain evidence="1">CGMCC 1.15425</strain>
    </source>
</reference>
<dbReference type="OrthoDB" id="9811176at2"/>
<keyword evidence="2" id="KW-1185">Reference proteome</keyword>
<name>A0A916VJJ0_9GAMM</name>
<proteinExistence type="predicted"/>
<reference evidence="1" key="1">
    <citation type="journal article" date="2014" name="Int. J. Syst. Evol. Microbiol.">
        <title>Complete genome sequence of Corynebacterium casei LMG S-19264T (=DSM 44701T), isolated from a smear-ripened cheese.</title>
        <authorList>
            <consortium name="US DOE Joint Genome Institute (JGI-PGF)"/>
            <person name="Walter F."/>
            <person name="Albersmeier A."/>
            <person name="Kalinowski J."/>
            <person name="Ruckert C."/>
        </authorList>
    </citation>
    <scope>NUCLEOTIDE SEQUENCE</scope>
    <source>
        <strain evidence="1">CGMCC 1.15425</strain>
    </source>
</reference>
<accession>A0A916VJJ0</accession>
<sequence>MNKHQSVNRHQQATLNLWQNDQVSANDDDNNVVTGSHALSRPSRANYPAELVEKGVTTGFPDLDRALPWQGLPNTGLIEVICQQKEMRELQLLLPLLQQRSQGKQSLLWITPPYPLHSPTLANSGINLGNSFVVPPQTQCNHALWSIEKALQSPECSMVLAWQNWLSARVLRRLELAAQHGNTLGVLFHQRPRAQSPSTLQLEVHVAHTPSGQRALDVTVRQVKGKEQGSRHRLLFS</sequence>
<dbReference type="AlphaFoldDB" id="A0A916VJJ0"/>
<dbReference type="EMBL" id="BMIY01000010">
    <property type="protein sequence ID" value="GFZ80269.1"/>
    <property type="molecule type" value="Genomic_DNA"/>
</dbReference>
<comment type="caution">
    <text evidence="1">The sequence shown here is derived from an EMBL/GenBank/DDBJ whole genome shotgun (WGS) entry which is preliminary data.</text>
</comment>
<dbReference type="InterPro" id="IPR004596">
    <property type="entry name" value="Cell_div_suppressor_SulA"/>
</dbReference>
<organism evidence="1 2">
    <name type="scientific">Pseudohongiella nitratireducens</name>
    <dbReference type="NCBI Taxonomy" id="1768907"/>
    <lineage>
        <taxon>Bacteria</taxon>
        <taxon>Pseudomonadati</taxon>
        <taxon>Pseudomonadota</taxon>
        <taxon>Gammaproteobacteria</taxon>
        <taxon>Pseudomonadales</taxon>
        <taxon>Pseudohongiellaceae</taxon>
        <taxon>Pseudohongiella</taxon>
    </lineage>
</organism>
<protein>
    <recommendedName>
        <fullName evidence="3">Translesion DNA synthesis-associated protein ImuA</fullName>
    </recommendedName>
</protein>
<dbReference type="GO" id="GO:0009432">
    <property type="term" value="P:SOS response"/>
    <property type="evidence" value="ECO:0007669"/>
    <property type="project" value="InterPro"/>
</dbReference>
<evidence type="ECO:0000313" key="2">
    <source>
        <dbReference type="Proteomes" id="UP000627715"/>
    </source>
</evidence>
<dbReference type="RefSeq" id="WP_068810136.1">
    <property type="nucleotide sequence ID" value="NZ_BMIY01000010.1"/>
</dbReference>
<dbReference type="Gene3D" id="3.40.50.300">
    <property type="entry name" value="P-loop containing nucleotide triphosphate hydrolases"/>
    <property type="match status" value="1"/>
</dbReference>
<dbReference type="Proteomes" id="UP000627715">
    <property type="component" value="Unassembled WGS sequence"/>
</dbReference>
<dbReference type="Pfam" id="PF03846">
    <property type="entry name" value="SulA"/>
    <property type="match status" value="1"/>
</dbReference>
<evidence type="ECO:0000313" key="1">
    <source>
        <dbReference type="EMBL" id="GFZ80269.1"/>
    </source>
</evidence>
<gene>
    <name evidence="1" type="ORF">GCM10011403_24370</name>
</gene>
<dbReference type="InterPro" id="IPR027417">
    <property type="entry name" value="P-loop_NTPase"/>
</dbReference>
<dbReference type="GO" id="GO:0051782">
    <property type="term" value="P:negative regulation of cell division"/>
    <property type="evidence" value="ECO:0007669"/>
    <property type="project" value="InterPro"/>
</dbReference>
<dbReference type="SUPFAM" id="SSF52540">
    <property type="entry name" value="P-loop containing nucleoside triphosphate hydrolases"/>
    <property type="match status" value="1"/>
</dbReference>
<evidence type="ECO:0008006" key="3">
    <source>
        <dbReference type="Google" id="ProtNLM"/>
    </source>
</evidence>